<sequence length="254" mass="26477">MMVDDSAGRRQAGISLLFARGTRPDADAIAALAAAAGETVGFSISHRPTEHPYWLELLALGLTFDIQGLAPGIPADTARPLHAFALPLDETRGYEALTVRPGPHLSAGATLLPVVRALSALGCELAGLPGLAAIGWEPARTVMAPDYYRRVVSAWLKGGAFPGLGMTALVRGKDGTVGTDGLTFFIGQEMQIDPLIGESPADTAKFALRVIHDLVENGPYSPGSVEGPGGASLNCELMANGNVLRIRRAGEAET</sequence>
<reference evidence="1 2" key="1">
    <citation type="submission" date="2020-08" db="EMBL/GenBank/DDBJ databases">
        <title>The genome sequence of type strain Novosphingobium flavum NBRC 111647.</title>
        <authorList>
            <person name="Liu Y."/>
        </authorList>
    </citation>
    <scope>NUCLEOTIDE SEQUENCE [LARGE SCALE GENOMIC DNA]</scope>
    <source>
        <strain evidence="1 2">NBRC 111647</strain>
    </source>
</reference>
<evidence type="ECO:0008006" key="3">
    <source>
        <dbReference type="Google" id="ProtNLM"/>
    </source>
</evidence>
<organism evidence="1 2">
    <name type="scientific">Novosphingobium flavum</name>
    <dbReference type="NCBI Taxonomy" id="1778672"/>
    <lineage>
        <taxon>Bacteria</taxon>
        <taxon>Pseudomonadati</taxon>
        <taxon>Pseudomonadota</taxon>
        <taxon>Alphaproteobacteria</taxon>
        <taxon>Sphingomonadales</taxon>
        <taxon>Sphingomonadaceae</taxon>
        <taxon>Novosphingobium</taxon>
    </lineage>
</organism>
<name>A0A7X1KKQ5_9SPHN</name>
<evidence type="ECO:0000313" key="1">
    <source>
        <dbReference type="EMBL" id="MBC2664796.1"/>
    </source>
</evidence>
<comment type="caution">
    <text evidence="1">The sequence shown here is derived from an EMBL/GenBank/DDBJ whole genome shotgun (WGS) entry which is preliminary data.</text>
</comment>
<dbReference type="RefSeq" id="WP_185663064.1">
    <property type="nucleotide sequence ID" value="NZ_JACLAW010000003.1"/>
</dbReference>
<gene>
    <name evidence="1" type="ORF">H7F51_04610</name>
</gene>
<dbReference type="Proteomes" id="UP000566813">
    <property type="component" value="Unassembled WGS sequence"/>
</dbReference>
<protein>
    <recommendedName>
        <fullName evidence="3">DUF4261 domain-containing protein</fullName>
    </recommendedName>
</protein>
<accession>A0A7X1KKQ5</accession>
<evidence type="ECO:0000313" key="2">
    <source>
        <dbReference type="Proteomes" id="UP000566813"/>
    </source>
</evidence>
<keyword evidence="2" id="KW-1185">Reference proteome</keyword>
<dbReference type="EMBL" id="JACLAW010000003">
    <property type="protein sequence ID" value="MBC2664796.1"/>
    <property type="molecule type" value="Genomic_DNA"/>
</dbReference>
<dbReference type="AlphaFoldDB" id="A0A7X1KKQ5"/>
<proteinExistence type="predicted"/>